<comment type="subcellular location">
    <subcellularLocation>
        <location evidence="8">Cytoplasm</location>
    </subcellularLocation>
</comment>
<keyword evidence="6 8" id="KW-0030">Aminoacyl-tRNA synthetase</keyword>
<dbReference type="CDD" id="cd07958">
    <property type="entry name" value="Anticodon_Ia_Leu_BEm"/>
    <property type="match status" value="1"/>
</dbReference>
<feature type="short sequence motif" description="'KMSKS' region" evidence="8">
    <location>
        <begin position="599"/>
        <end position="603"/>
    </location>
</feature>
<evidence type="ECO:0000259" key="11">
    <source>
        <dbReference type="Pfam" id="PF13603"/>
    </source>
</evidence>
<evidence type="ECO:0000259" key="9">
    <source>
        <dbReference type="Pfam" id="PF00133"/>
    </source>
</evidence>
<dbReference type="InterPro" id="IPR025709">
    <property type="entry name" value="Leu_tRNA-synth_edit"/>
</dbReference>
<reference evidence="12" key="1">
    <citation type="submission" date="2020-02" db="EMBL/GenBank/DDBJ databases">
        <authorList>
            <person name="Meier V. D."/>
        </authorList>
    </citation>
    <scope>NUCLEOTIDE SEQUENCE</scope>
    <source>
        <strain evidence="12">AVDCRST_MAG86</strain>
    </source>
</reference>
<dbReference type="InterPro" id="IPR014729">
    <property type="entry name" value="Rossmann-like_a/b/a_fold"/>
</dbReference>
<dbReference type="InterPro" id="IPR002300">
    <property type="entry name" value="aa-tRNA-synth_Ia"/>
</dbReference>
<evidence type="ECO:0000256" key="6">
    <source>
        <dbReference type="ARBA" id="ARBA00023146"/>
    </source>
</evidence>
<feature type="short sequence motif" description="'HIGH' region" evidence="8">
    <location>
        <begin position="53"/>
        <end position="63"/>
    </location>
</feature>
<dbReference type="Gene3D" id="3.40.50.620">
    <property type="entry name" value="HUPs"/>
    <property type="match status" value="2"/>
</dbReference>
<evidence type="ECO:0000256" key="2">
    <source>
        <dbReference type="ARBA" id="ARBA00022598"/>
    </source>
</evidence>
<dbReference type="AlphaFoldDB" id="A0A6J4V4Q1"/>
<dbReference type="Pfam" id="PF13603">
    <property type="entry name" value="tRNA-synt_1_2"/>
    <property type="match status" value="1"/>
</dbReference>
<comment type="similarity">
    <text evidence="1 8">Belongs to the class-I aminoacyl-tRNA synthetase family.</text>
</comment>
<feature type="domain" description="Methionyl/Valyl/Leucyl/Isoleucyl-tRNA synthetase anticodon-binding" evidence="10">
    <location>
        <begin position="677"/>
        <end position="801"/>
    </location>
</feature>
<dbReference type="InterPro" id="IPR009008">
    <property type="entry name" value="Val/Leu/Ile-tRNA-synth_edit"/>
</dbReference>
<dbReference type="Pfam" id="PF08264">
    <property type="entry name" value="Anticodon_1"/>
    <property type="match status" value="1"/>
</dbReference>
<dbReference type="SUPFAM" id="SSF50677">
    <property type="entry name" value="ValRS/IleRS/LeuRS editing domain"/>
    <property type="match status" value="1"/>
</dbReference>
<sequence length="837" mass="93862">MTTNAKPAAPYRSDRYNPQEIEPKWQQAWADVGLYETDLTSDREPFYYLTMYPYPSGDLHIGHWYAFAVPDAYARFKRMHGLNVFFPMGFDAFGLPAENAAIKAAREGKNVHPATLTYERMAHMERQFARMGTSLDWSKKVVTSDPEYYRWNQFFFLKMFERGLAYRKESFVNWDPVDQTVLANEQVVNGRGDRSGALIERRLMPQWHFKITDYADELLDFSRLDWPEKVKLMQTNWIGRSEGAEVTFRSEEGDFVIFTTRPDTLWGVSFMVLAPEHPLVEKLTTPERKEAVEAYVKAASHLSEIERGSTDKEKTGEFTGSYAVNPVNGARVPIWVADYVMMGYGTGAIMAVPAHDERDFEFARKFGLEIIPVISETPDTVPTDRGMTEAYTGDGFMVNSGPFDGTPTGKGTPEGIEKVTAWLGAESLGKGTVTYRLRDWLISRQRAWGTPIPFLYCDSCGLVPEREENLPVVLPTDVAFMPTGESPLKYHAAFLTATCPECGGPAQRETDTMDTFVDSSWYWFRFLSPHKDDGPFDPGLASKWTPAQQYTGGVEHAILHLLYARFFTKVIRDLGLITSDEPFTRLRNQGMILGEDNEKMSKSRGNVVNPDDLVAEYGADTVRAYLMFIGPWEAGGPWSSTGIEGVARFLNRVWALVTEPGTETLERATPTNRVSEKALRRAVHHAVKEVSDDLAELRFNTAIAELMTLTNAMGKAKPEQAATETWLEGIEKLLLLLAPIAPHIADELWERSGHADSVHQQAWPEYDAAALEQDTVIIAVQVGGKRRGEVTVPKDADKDAVLAAAKAEPNVARHVEGKQIVREIVVPGRLVNIVVKG</sequence>
<keyword evidence="2 8" id="KW-0436">Ligase</keyword>
<organism evidence="12">
    <name type="scientific">uncultured Truepera sp</name>
    <dbReference type="NCBI Taxonomy" id="543023"/>
    <lineage>
        <taxon>Bacteria</taxon>
        <taxon>Thermotogati</taxon>
        <taxon>Deinococcota</taxon>
        <taxon>Deinococci</taxon>
        <taxon>Trueperales</taxon>
        <taxon>Trueperaceae</taxon>
        <taxon>Truepera</taxon>
        <taxon>environmental samples</taxon>
    </lineage>
</organism>
<evidence type="ECO:0000256" key="4">
    <source>
        <dbReference type="ARBA" id="ARBA00022840"/>
    </source>
</evidence>
<keyword evidence="4 8" id="KW-0067">ATP-binding</keyword>
<feature type="domain" description="Leucyl-tRNA synthetase editing" evidence="11">
    <location>
        <begin position="236"/>
        <end position="412"/>
    </location>
</feature>
<dbReference type="GO" id="GO:0005524">
    <property type="term" value="F:ATP binding"/>
    <property type="evidence" value="ECO:0007669"/>
    <property type="project" value="UniProtKB-UniRule"/>
</dbReference>
<dbReference type="InterPro" id="IPR013155">
    <property type="entry name" value="M/V/L/I-tRNA-synth_anticd-bd"/>
</dbReference>
<dbReference type="Gene3D" id="3.10.20.590">
    <property type="match status" value="1"/>
</dbReference>
<gene>
    <name evidence="8" type="primary">leuS</name>
    <name evidence="12" type="ORF">AVDCRST_MAG86-998</name>
</gene>
<evidence type="ECO:0000259" key="10">
    <source>
        <dbReference type="Pfam" id="PF08264"/>
    </source>
</evidence>
<keyword evidence="8" id="KW-0963">Cytoplasm</keyword>
<evidence type="ECO:0000256" key="3">
    <source>
        <dbReference type="ARBA" id="ARBA00022741"/>
    </source>
</evidence>
<dbReference type="FunFam" id="1.10.730.10:FF:000011">
    <property type="entry name" value="Leucine--tRNA ligase chloroplastic/mitochondrial"/>
    <property type="match status" value="1"/>
</dbReference>
<name>A0A6J4V4Q1_9DEIN</name>
<evidence type="ECO:0000256" key="7">
    <source>
        <dbReference type="ARBA" id="ARBA00047469"/>
    </source>
</evidence>
<keyword evidence="5 8" id="KW-0648">Protein biosynthesis</keyword>
<feature type="domain" description="Aminoacyl-tRNA synthetase class Ia" evidence="9">
    <location>
        <begin position="24"/>
        <end position="222"/>
    </location>
</feature>
<dbReference type="PANTHER" id="PTHR43740:SF2">
    <property type="entry name" value="LEUCINE--TRNA LIGASE, MITOCHONDRIAL"/>
    <property type="match status" value="1"/>
</dbReference>
<dbReference type="InterPro" id="IPR009080">
    <property type="entry name" value="tRNAsynth_Ia_anticodon-bd"/>
</dbReference>
<dbReference type="SUPFAM" id="SSF52374">
    <property type="entry name" value="Nucleotidylyl transferase"/>
    <property type="match status" value="1"/>
</dbReference>
<evidence type="ECO:0000313" key="12">
    <source>
        <dbReference type="EMBL" id="CAA9565303.1"/>
    </source>
</evidence>
<dbReference type="InterPro" id="IPR002302">
    <property type="entry name" value="Leu-tRNA-ligase"/>
</dbReference>
<feature type="domain" description="Aminoacyl-tRNA synthetase class Ia" evidence="9">
    <location>
        <begin position="437"/>
        <end position="627"/>
    </location>
</feature>
<dbReference type="GO" id="GO:0005829">
    <property type="term" value="C:cytosol"/>
    <property type="evidence" value="ECO:0007669"/>
    <property type="project" value="TreeGrafter"/>
</dbReference>
<comment type="catalytic activity">
    <reaction evidence="7 8">
        <text>tRNA(Leu) + L-leucine + ATP = L-leucyl-tRNA(Leu) + AMP + diphosphate</text>
        <dbReference type="Rhea" id="RHEA:11688"/>
        <dbReference type="Rhea" id="RHEA-COMP:9613"/>
        <dbReference type="Rhea" id="RHEA-COMP:9622"/>
        <dbReference type="ChEBI" id="CHEBI:30616"/>
        <dbReference type="ChEBI" id="CHEBI:33019"/>
        <dbReference type="ChEBI" id="CHEBI:57427"/>
        <dbReference type="ChEBI" id="CHEBI:78442"/>
        <dbReference type="ChEBI" id="CHEBI:78494"/>
        <dbReference type="ChEBI" id="CHEBI:456215"/>
        <dbReference type="EC" id="6.1.1.4"/>
    </reaction>
</comment>
<dbReference type="NCBIfam" id="TIGR00396">
    <property type="entry name" value="leuS_bact"/>
    <property type="match status" value="1"/>
</dbReference>
<feature type="binding site" evidence="8">
    <location>
        <position position="602"/>
    </location>
    <ligand>
        <name>ATP</name>
        <dbReference type="ChEBI" id="CHEBI:30616"/>
    </ligand>
</feature>
<evidence type="ECO:0000256" key="5">
    <source>
        <dbReference type="ARBA" id="ARBA00022917"/>
    </source>
</evidence>
<evidence type="ECO:0000256" key="1">
    <source>
        <dbReference type="ARBA" id="ARBA00005594"/>
    </source>
</evidence>
<dbReference type="GO" id="GO:0006429">
    <property type="term" value="P:leucyl-tRNA aminoacylation"/>
    <property type="evidence" value="ECO:0007669"/>
    <property type="project" value="UniProtKB-UniRule"/>
</dbReference>
<dbReference type="CDD" id="cd00812">
    <property type="entry name" value="LeuRS_core"/>
    <property type="match status" value="1"/>
</dbReference>
<dbReference type="SUPFAM" id="SSF47323">
    <property type="entry name" value="Anticodon-binding domain of a subclass of class I aminoacyl-tRNA synthetases"/>
    <property type="match status" value="1"/>
</dbReference>
<accession>A0A6J4V4Q1</accession>
<dbReference type="PANTHER" id="PTHR43740">
    <property type="entry name" value="LEUCYL-TRNA SYNTHETASE"/>
    <property type="match status" value="1"/>
</dbReference>
<dbReference type="GO" id="GO:0004823">
    <property type="term" value="F:leucine-tRNA ligase activity"/>
    <property type="evidence" value="ECO:0007669"/>
    <property type="project" value="UniProtKB-UniRule"/>
</dbReference>
<dbReference type="Gene3D" id="1.10.730.10">
    <property type="entry name" value="Isoleucyl-tRNA Synthetase, Domain 1"/>
    <property type="match status" value="1"/>
</dbReference>
<protein>
    <recommendedName>
        <fullName evidence="8">Leucine--tRNA ligase</fullName>
        <ecNumber evidence="8">6.1.1.4</ecNumber>
    </recommendedName>
    <alternativeName>
        <fullName evidence="8">Leucyl-tRNA synthetase</fullName>
        <shortName evidence="8">LeuRS</shortName>
    </alternativeName>
</protein>
<keyword evidence="3 8" id="KW-0547">Nucleotide-binding</keyword>
<dbReference type="HAMAP" id="MF_00049_B">
    <property type="entry name" value="Leu_tRNA_synth_B"/>
    <property type="match status" value="1"/>
</dbReference>
<evidence type="ECO:0000256" key="8">
    <source>
        <dbReference type="HAMAP-Rule" id="MF_00049"/>
    </source>
</evidence>
<dbReference type="Pfam" id="PF00133">
    <property type="entry name" value="tRNA-synt_1"/>
    <property type="match status" value="2"/>
</dbReference>
<dbReference type="EC" id="6.1.1.4" evidence="8"/>
<dbReference type="EMBL" id="CADCWP010000070">
    <property type="protein sequence ID" value="CAA9565303.1"/>
    <property type="molecule type" value="Genomic_DNA"/>
</dbReference>
<proteinExistence type="inferred from homology"/>
<dbReference type="PRINTS" id="PR00985">
    <property type="entry name" value="TRNASYNTHLEU"/>
</dbReference>
<dbReference type="GO" id="GO:0002161">
    <property type="term" value="F:aminoacyl-tRNA deacylase activity"/>
    <property type="evidence" value="ECO:0007669"/>
    <property type="project" value="InterPro"/>
</dbReference>